<feature type="compositionally biased region" description="Basic and acidic residues" evidence="2">
    <location>
        <begin position="22"/>
        <end position="41"/>
    </location>
</feature>
<comment type="caution">
    <text evidence="4">The sequence shown here is derived from an EMBL/GenBank/DDBJ whole genome shotgun (WGS) entry which is preliminary data.</text>
</comment>
<dbReference type="InterPro" id="IPR051083">
    <property type="entry name" value="GrpII_Intron_Splice-Mob/Def"/>
</dbReference>
<dbReference type="SUPFAM" id="SSF56672">
    <property type="entry name" value="DNA/RNA polymerases"/>
    <property type="match status" value="1"/>
</dbReference>
<reference evidence="4 5" key="1">
    <citation type="submission" date="2020-08" db="EMBL/GenBank/DDBJ databases">
        <title>Bridging the membrane lipid divide: bacteria of the FCB group superphylum have the potential to synthesize archaeal ether lipids.</title>
        <authorList>
            <person name="Villanueva L."/>
            <person name="Von Meijenfeldt F.A.B."/>
            <person name="Westbye A.B."/>
            <person name="Yadav S."/>
            <person name="Hopmans E.C."/>
            <person name="Dutilh B.E."/>
            <person name="Sinninghe Damste J.S."/>
        </authorList>
    </citation>
    <scope>NUCLEOTIDE SEQUENCE [LARGE SCALE GENOMIC DNA]</scope>
    <source>
        <strain evidence="4">NIOZ-UU17</strain>
    </source>
</reference>
<name>A0A8J6NVI9_9BACT</name>
<evidence type="ECO:0000259" key="3">
    <source>
        <dbReference type="PROSITE" id="PS50878"/>
    </source>
</evidence>
<dbReference type="InterPro" id="IPR000477">
    <property type="entry name" value="RT_dom"/>
</dbReference>
<dbReference type="CDD" id="cd01651">
    <property type="entry name" value="RT_G2_intron"/>
    <property type="match status" value="1"/>
</dbReference>
<dbReference type="NCBIfam" id="TIGR04416">
    <property type="entry name" value="group_II_RT_mat"/>
    <property type="match status" value="1"/>
</dbReference>
<dbReference type="EC" id="2.7.7.49" evidence="4"/>
<evidence type="ECO:0000313" key="5">
    <source>
        <dbReference type="Proteomes" id="UP000605201"/>
    </source>
</evidence>
<dbReference type="PROSITE" id="PS50878">
    <property type="entry name" value="RT_POL"/>
    <property type="match status" value="1"/>
</dbReference>
<dbReference type="Pfam" id="PF00078">
    <property type="entry name" value="RVT_1"/>
    <property type="match status" value="1"/>
</dbReference>
<keyword evidence="4" id="KW-0695">RNA-directed DNA polymerase</keyword>
<gene>
    <name evidence="4" type="primary">ltrA</name>
    <name evidence="4" type="ORF">H8D96_01490</name>
</gene>
<accession>A0A8J6NVI9</accession>
<proteinExistence type="inferred from homology"/>
<feature type="domain" description="Reverse transcriptase" evidence="3">
    <location>
        <begin position="121"/>
        <end position="371"/>
    </location>
</feature>
<dbReference type="PANTHER" id="PTHR34047">
    <property type="entry name" value="NUCLEAR INTRON MATURASE 1, MITOCHONDRIAL-RELATED"/>
    <property type="match status" value="1"/>
</dbReference>
<dbReference type="Proteomes" id="UP000605201">
    <property type="component" value="Unassembled WGS sequence"/>
</dbReference>
<dbReference type="InterPro" id="IPR030931">
    <property type="entry name" value="Group_II_RT_mat"/>
</dbReference>
<dbReference type="GO" id="GO:0003964">
    <property type="term" value="F:RNA-directed DNA polymerase activity"/>
    <property type="evidence" value="ECO:0007669"/>
    <property type="project" value="UniProtKB-KW"/>
</dbReference>
<evidence type="ECO:0000256" key="1">
    <source>
        <dbReference type="ARBA" id="ARBA00034120"/>
    </source>
</evidence>
<organism evidence="4 5">
    <name type="scientific">Candidatus Desulfatibia vada</name>
    <dbReference type="NCBI Taxonomy" id="2841696"/>
    <lineage>
        <taxon>Bacteria</taxon>
        <taxon>Pseudomonadati</taxon>
        <taxon>Thermodesulfobacteriota</taxon>
        <taxon>Desulfobacteria</taxon>
        <taxon>Desulfobacterales</taxon>
        <taxon>Desulfobacterales incertae sedis</taxon>
        <taxon>Candidatus Desulfatibia</taxon>
    </lineage>
</organism>
<dbReference type="PANTHER" id="PTHR34047:SF8">
    <property type="entry name" value="PROTEIN YKFC"/>
    <property type="match status" value="1"/>
</dbReference>
<sequence>MMNGYRESDSPILSEKPSNKTGDNKPVAEKVEKRGLAERNPSKRNRNQAQSWIFLPNELDRIRHAAQRNRGEQFISLWHHVYDIRRLRRSFLKLKRKSAPGIDGKTWKEYGKNLGDNLKGLSERLRKGAYRARAVKRTYISKDDGRQRPIGIPALEDKIVQRAMVEVLNAVYEVDFLGFSYGFRPQRSQHNALDAVVEAIEGRKVNWVLDLDIRGFFDAIDHEWLIKFIEHRIKDKRVIRHIRKWLNAGVMEDGQWYKTDEGTPQGGSISPLLANIYLHYVFDLWANSWRNRKSSGDVVMVRFADDMVLGFQYKHEAMRFLQDLKSRFRKFNLEVNTEKTSLIEFGRYAVERRKKRGEGKPDTFDFLGFSHICSKSRRGTFTVLRKTSAKKLRNKLSKLKKTMRQRLHWSIPDLGKWLKSVIVGHCRYYGVPWNGKSLTRFRSEIIRMWCRSLRRRSQKHRITWKRMSRIAKRWLPSPFICHPYPLERMRVNT</sequence>
<comment type="similarity">
    <text evidence="1">Belongs to the bacterial reverse transcriptase family.</text>
</comment>
<dbReference type="InterPro" id="IPR043502">
    <property type="entry name" value="DNA/RNA_pol_sf"/>
</dbReference>
<protein>
    <submittedName>
        <fullName evidence="4">Group II intron reverse transcriptase/maturase</fullName>
        <ecNumber evidence="4">2.7.7.49</ecNumber>
    </submittedName>
</protein>
<evidence type="ECO:0000313" key="4">
    <source>
        <dbReference type="EMBL" id="MBC8430569.1"/>
    </source>
</evidence>
<feature type="region of interest" description="Disordered" evidence="2">
    <location>
        <begin position="1"/>
        <end position="49"/>
    </location>
</feature>
<evidence type="ECO:0000256" key="2">
    <source>
        <dbReference type="SAM" id="MobiDB-lite"/>
    </source>
</evidence>
<dbReference type="AlphaFoldDB" id="A0A8J6NVI9"/>
<keyword evidence="4" id="KW-0548">Nucleotidyltransferase</keyword>
<dbReference type="EMBL" id="JACNIG010000056">
    <property type="protein sequence ID" value="MBC8430569.1"/>
    <property type="molecule type" value="Genomic_DNA"/>
</dbReference>
<keyword evidence="4" id="KW-0808">Transferase</keyword>